<accession>A0A086QDN1</accession>
<dbReference type="VEuPathDB" id="ToxoDB:TGVAND_260440A"/>
<sequence>MFYGVVVKPGQTVTLSPEDGGEVLHLSQVCMPQPKDGGRTYVQVIQEGKTYSVCMLQKDKLEFTSLDLFLSTRQGITIKTEGGKNEVHLTGYFEPDAEGLDSDEDEEESESDMEENVMHHARKHIPTKGGKIEDLDGNDEEEEDEDEDEDDDDEDDDEDDAEMKALTAGDDDEDDEDENEEGSDDDDEDMENGIGEDSEDEDDEEDEEEEASPQNKKASVGDKKRKAVEVAQASNKK</sequence>
<dbReference type="Proteomes" id="UP000028840">
    <property type="component" value="Unassembled WGS sequence"/>
</dbReference>
<name>A0A086QDN1_TOXGO</name>
<dbReference type="EMBL" id="AEYJ02000372">
    <property type="protein sequence ID" value="KFH10713.1"/>
    <property type="molecule type" value="Genomic_DNA"/>
</dbReference>
<comment type="caution">
    <text evidence="3">The sequence shown here is derived from an EMBL/GenBank/DDBJ whole genome shotgun (WGS) entry which is preliminary data.</text>
</comment>
<protein>
    <submittedName>
        <fullName evidence="3">Nuclear factor NF3</fullName>
    </submittedName>
</protein>
<feature type="compositionally biased region" description="Acidic residues" evidence="1">
    <location>
        <begin position="95"/>
        <end position="115"/>
    </location>
</feature>
<feature type="compositionally biased region" description="Acidic residues" evidence="1">
    <location>
        <begin position="169"/>
        <end position="211"/>
    </location>
</feature>
<reference evidence="3 4" key="1">
    <citation type="submission" date="2014-08" db="EMBL/GenBank/DDBJ databases">
        <authorList>
            <person name="Sibley D."/>
            <person name="Venepally P."/>
            <person name="Karamycheva S."/>
            <person name="Hadjithomas M."/>
            <person name="Khan A."/>
            <person name="Brunk B."/>
            <person name="Roos D."/>
            <person name="Caler E."/>
            <person name="Lorenzi H."/>
        </authorList>
    </citation>
    <scope>NUCLEOTIDE SEQUENCE [LARGE SCALE GENOMIC DNA]</scope>
    <source>
        <strain evidence="3 4">VAND</strain>
    </source>
</reference>
<dbReference type="Pfam" id="PF17800">
    <property type="entry name" value="NPL"/>
    <property type="match status" value="1"/>
</dbReference>
<evidence type="ECO:0000259" key="2">
    <source>
        <dbReference type="Pfam" id="PF17800"/>
    </source>
</evidence>
<feature type="non-terminal residue" evidence="3">
    <location>
        <position position="237"/>
    </location>
</feature>
<feature type="compositionally biased region" description="Acidic residues" evidence="1">
    <location>
        <begin position="135"/>
        <end position="161"/>
    </location>
</feature>
<dbReference type="InterPro" id="IPR041232">
    <property type="entry name" value="NPL"/>
</dbReference>
<evidence type="ECO:0000313" key="3">
    <source>
        <dbReference type="EMBL" id="KFH10713.1"/>
    </source>
</evidence>
<dbReference type="AlphaFoldDB" id="A0A086QDN1"/>
<reference evidence="3 4" key="2">
    <citation type="journal article" date="2015" name="Eukaryot. Cell">
        <title>Genetic mapping reveals that sinefungin resistance in Toxoplasma gondii is controlled by a putative amino acid transporter locus that can be used as a negative selectable marker.</title>
        <authorList>
            <person name="Behnke M.S."/>
            <person name="Khan A."/>
            <person name="Sibley L.D."/>
        </authorList>
    </citation>
    <scope>NUCLEOTIDE SEQUENCE [LARGE SCALE GENOMIC DNA]</scope>
    <source>
        <strain evidence="3 4">VAND</strain>
    </source>
</reference>
<dbReference type="Gene3D" id="2.60.120.340">
    <property type="entry name" value="Nucleoplasmin core domain"/>
    <property type="match status" value="1"/>
</dbReference>
<dbReference type="OrthoDB" id="1902587at2759"/>
<feature type="region of interest" description="Disordered" evidence="1">
    <location>
        <begin position="87"/>
        <end position="237"/>
    </location>
</feature>
<proteinExistence type="predicted"/>
<organism evidence="3 4">
    <name type="scientific">Toxoplasma gondii VAND</name>
    <dbReference type="NCBI Taxonomy" id="933077"/>
    <lineage>
        <taxon>Eukaryota</taxon>
        <taxon>Sar</taxon>
        <taxon>Alveolata</taxon>
        <taxon>Apicomplexa</taxon>
        <taxon>Conoidasida</taxon>
        <taxon>Coccidia</taxon>
        <taxon>Eucoccidiorida</taxon>
        <taxon>Eimeriorina</taxon>
        <taxon>Sarcocystidae</taxon>
        <taxon>Toxoplasma</taxon>
    </lineage>
</organism>
<gene>
    <name evidence="3" type="ORF">TGVAND_260440A</name>
</gene>
<evidence type="ECO:0000256" key="1">
    <source>
        <dbReference type="SAM" id="MobiDB-lite"/>
    </source>
</evidence>
<evidence type="ECO:0000313" key="4">
    <source>
        <dbReference type="Proteomes" id="UP000028840"/>
    </source>
</evidence>
<feature type="domain" description="Nucleoplasmin-like" evidence="2">
    <location>
        <begin position="2"/>
        <end position="93"/>
    </location>
</feature>